<dbReference type="InterPro" id="IPR020596">
    <property type="entry name" value="rRNA_Ade_Mease_Trfase_CS"/>
</dbReference>
<protein>
    <submittedName>
        <fullName evidence="5">50S ribosomal protein L11 methyltransferase</fullName>
    </submittedName>
</protein>
<dbReference type="SUPFAM" id="SSF48452">
    <property type="entry name" value="TPR-like"/>
    <property type="match status" value="1"/>
</dbReference>
<dbReference type="InterPro" id="IPR019734">
    <property type="entry name" value="TPR_rpt"/>
</dbReference>
<evidence type="ECO:0000256" key="3">
    <source>
        <dbReference type="ARBA" id="ARBA00022691"/>
    </source>
</evidence>
<dbReference type="RefSeq" id="WP_261692932.1">
    <property type="nucleotide sequence ID" value="NZ_CP104694.1"/>
</dbReference>
<dbReference type="GO" id="GO:0005840">
    <property type="term" value="C:ribosome"/>
    <property type="evidence" value="ECO:0007669"/>
    <property type="project" value="UniProtKB-KW"/>
</dbReference>
<keyword evidence="5" id="KW-0689">Ribosomal protein</keyword>
<dbReference type="SUPFAM" id="SSF53335">
    <property type="entry name" value="S-adenosyl-L-methionine-dependent methyltransferases"/>
    <property type="match status" value="2"/>
</dbReference>
<dbReference type="SMART" id="SM00028">
    <property type="entry name" value="TPR"/>
    <property type="match status" value="3"/>
</dbReference>
<name>A0ABY6BDE3_9GAMM</name>
<accession>A0ABY6BDE3</accession>
<dbReference type="Pfam" id="PF06325">
    <property type="entry name" value="PrmA"/>
    <property type="match status" value="1"/>
</dbReference>
<evidence type="ECO:0000256" key="1">
    <source>
        <dbReference type="ARBA" id="ARBA00022603"/>
    </source>
</evidence>
<dbReference type="Proteomes" id="UP001064632">
    <property type="component" value="Chromosome"/>
</dbReference>
<dbReference type="Pfam" id="PF22528">
    <property type="entry name" value="PRMT_C"/>
    <property type="match status" value="1"/>
</dbReference>
<dbReference type="Gene3D" id="2.70.160.11">
    <property type="entry name" value="Hnrnp arginine n-methyltransferase1"/>
    <property type="match status" value="2"/>
</dbReference>
<dbReference type="GO" id="GO:0032259">
    <property type="term" value="P:methylation"/>
    <property type="evidence" value="ECO:0007669"/>
    <property type="project" value="UniProtKB-KW"/>
</dbReference>
<evidence type="ECO:0000259" key="4">
    <source>
        <dbReference type="Pfam" id="PF22528"/>
    </source>
</evidence>
<dbReference type="EMBL" id="CP104694">
    <property type="protein sequence ID" value="UXI65937.1"/>
    <property type="molecule type" value="Genomic_DNA"/>
</dbReference>
<dbReference type="InterPro" id="IPR025799">
    <property type="entry name" value="Arg_MeTrfase"/>
</dbReference>
<dbReference type="InterPro" id="IPR029063">
    <property type="entry name" value="SAM-dependent_MTases_sf"/>
</dbReference>
<dbReference type="PROSITE" id="PS51678">
    <property type="entry name" value="SAM_MT_PRMT"/>
    <property type="match status" value="1"/>
</dbReference>
<gene>
    <name evidence="5" type="ORF">N4264_14355</name>
</gene>
<dbReference type="Gene3D" id="3.40.50.150">
    <property type="entry name" value="Vaccinia Virus protein VP39"/>
    <property type="match status" value="2"/>
</dbReference>
<dbReference type="InterPro" id="IPR055135">
    <property type="entry name" value="PRMT_dom"/>
</dbReference>
<keyword evidence="2" id="KW-0808">Transferase</keyword>
<keyword evidence="1 5" id="KW-0489">Methyltransferase</keyword>
<evidence type="ECO:0000313" key="6">
    <source>
        <dbReference type="Proteomes" id="UP001064632"/>
    </source>
</evidence>
<dbReference type="PANTHER" id="PTHR11006">
    <property type="entry name" value="PROTEIN ARGININE N-METHYLTRANSFERASE"/>
    <property type="match status" value="1"/>
</dbReference>
<dbReference type="PROSITE" id="PS01131">
    <property type="entry name" value="RRNA_A_DIMETH"/>
    <property type="match status" value="1"/>
</dbReference>
<evidence type="ECO:0000313" key="5">
    <source>
        <dbReference type="EMBL" id="UXI65937.1"/>
    </source>
</evidence>
<dbReference type="PANTHER" id="PTHR11006:SF4">
    <property type="entry name" value="PROTEIN ARGININE N-METHYLTRANSFERASE 7"/>
    <property type="match status" value="1"/>
</dbReference>
<reference evidence="5" key="1">
    <citation type="submission" date="2022-09" db="EMBL/GenBank/DDBJ databases">
        <title>Tahibacter sp. nov., isolated from a fresh water.</title>
        <authorList>
            <person name="Baek J.H."/>
            <person name="Lee J.K."/>
            <person name="Kim J.M."/>
            <person name="Jeon C.O."/>
        </authorList>
    </citation>
    <scope>NUCLEOTIDE SEQUENCE</scope>
    <source>
        <strain evidence="5">W38</strain>
    </source>
</reference>
<dbReference type="CDD" id="cd02440">
    <property type="entry name" value="AdoMet_MTases"/>
    <property type="match status" value="1"/>
</dbReference>
<keyword evidence="5" id="KW-0687">Ribonucleoprotein</keyword>
<dbReference type="GO" id="GO:0008168">
    <property type="term" value="F:methyltransferase activity"/>
    <property type="evidence" value="ECO:0007669"/>
    <property type="project" value="UniProtKB-KW"/>
</dbReference>
<proteinExistence type="predicted"/>
<feature type="domain" description="Protein arginine N-methyltransferase" evidence="4">
    <location>
        <begin position="703"/>
        <end position="781"/>
    </location>
</feature>
<dbReference type="InterPro" id="IPR011990">
    <property type="entry name" value="TPR-like_helical_dom_sf"/>
</dbReference>
<keyword evidence="6" id="KW-1185">Reference proteome</keyword>
<sequence>MMSDWQEPLLRALASGDTAQMQAALRRVPANVLHMAVPAIAQMADLCDRDGRLDEAVTYLNQLAELQPDEARWRQQRASVNLKRGEAEAVLADAEWIVALRPDDVDGHRLLAAAHDTLRNGREALAAYRRVRELAPGDTHATGQIDRLDGELRKEELLQRVLDPQAAPVTPDAPAPLPRVEFDPQLFADPAVPTSTNPAMVAGLRQHLARYGAHLSSRATLERLDDPQWLQAWDSALAATAGGRVLLHGSELGLFALRALAHGAVHVTIVEESAIDARIAAGIVQKHLLAAWHAQHGPAIHDWSDEQRQASFEAFASHVDVVPADAQGLPLSTYDWLVIPDIDHSLLGSGIVRTIRSYRERGATKARVLPEKARLHAMGVQWAYPGTELDLGALAALRWSPYPQPVELSEDCWIGLTAPTEIGEVDFNTFADARWPHHLPVVKSGTLNAMLFWFDIEIAGARLSTAPGNRMRCIRPAVQYTDPIALETGGLLDVDVVVEATRLFFETVPPARTMRACALPSWYVPMIVDVPRNAAYRDALAARLAERNGASVLDIGAGCGLLSVMAAQLGASRVHGCEVDGPLADVAEQVALANGVGDRVRIVRMDSRRMRVPEDMPAPAELAVFELFDCSLIGEGVLHFLTHAREHLLAPNALLVPMAGRIRGMVIEYRLDRIWDIDANILNPYRFSPEFINVDARELAYRPLSEPFDVFAFDFATATPAPEEREIDVEAIERGTAGALLFWFDLQLAPDRWLSNAPDAPHRLHWKQALQFLPEVQVEAGRGFPITARHNGSAMAFRWRQNALPAQAYSRLPRFDARVYQQVTELQSQTADLFRHCAADPAEYLRVAALAQRFAIDPAAHGLDPRIAQRFCAHFFANGR</sequence>
<evidence type="ECO:0000256" key="2">
    <source>
        <dbReference type="ARBA" id="ARBA00022679"/>
    </source>
</evidence>
<keyword evidence="3" id="KW-0949">S-adenosyl-L-methionine</keyword>
<dbReference type="Gene3D" id="1.25.40.10">
    <property type="entry name" value="Tetratricopeptide repeat domain"/>
    <property type="match status" value="1"/>
</dbReference>
<organism evidence="5 6">
    <name type="scientific">Tahibacter amnicola</name>
    <dbReference type="NCBI Taxonomy" id="2976241"/>
    <lineage>
        <taxon>Bacteria</taxon>
        <taxon>Pseudomonadati</taxon>
        <taxon>Pseudomonadota</taxon>
        <taxon>Gammaproteobacteria</taxon>
        <taxon>Lysobacterales</taxon>
        <taxon>Rhodanobacteraceae</taxon>
        <taxon>Tahibacter</taxon>
    </lineage>
</organism>